<keyword evidence="4" id="KW-1003">Cell membrane</keyword>
<dbReference type="Proteomes" id="UP000184342">
    <property type="component" value="Unassembled WGS sequence"/>
</dbReference>
<dbReference type="SUPFAM" id="SSF81345">
    <property type="entry name" value="ABC transporter involved in vitamin B12 uptake, BtuC"/>
    <property type="match status" value="1"/>
</dbReference>
<feature type="transmembrane region" description="Helical" evidence="8">
    <location>
        <begin position="7"/>
        <end position="28"/>
    </location>
</feature>
<dbReference type="GO" id="GO:0033214">
    <property type="term" value="P:siderophore-iron import into cell"/>
    <property type="evidence" value="ECO:0007669"/>
    <property type="project" value="TreeGrafter"/>
</dbReference>
<evidence type="ECO:0000256" key="4">
    <source>
        <dbReference type="ARBA" id="ARBA00022475"/>
    </source>
</evidence>
<evidence type="ECO:0000256" key="5">
    <source>
        <dbReference type="ARBA" id="ARBA00022692"/>
    </source>
</evidence>
<evidence type="ECO:0000313" key="10">
    <source>
        <dbReference type="Proteomes" id="UP000184342"/>
    </source>
</evidence>
<evidence type="ECO:0000313" key="9">
    <source>
        <dbReference type="EMBL" id="SHJ54664.1"/>
    </source>
</evidence>
<feature type="transmembrane region" description="Helical" evidence="8">
    <location>
        <begin position="69"/>
        <end position="90"/>
    </location>
</feature>
<protein>
    <submittedName>
        <fullName evidence="9">Iron complex transport system permease protein</fullName>
    </submittedName>
</protein>
<comment type="subcellular location">
    <subcellularLocation>
        <location evidence="1">Cell membrane</location>
        <topology evidence="1">Multi-pass membrane protein</topology>
    </subcellularLocation>
</comment>
<keyword evidence="6 8" id="KW-1133">Transmembrane helix</keyword>
<dbReference type="CDD" id="cd06550">
    <property type="entry name" value="TM_ABC_iron-siderophores_like"/>
    <property type="match status" value="1"/>
</dbReference>
<keyword evidence="7 8" id="KW-0472">Membrane</keyword>
<feature type="transmembrane region" description="Helical" evidence="8">
    <location>
        <begin position="97"/>
        <end position="116"/>
    </location>
</feature>
<evidence type="ECO:0000256" key="3">
    <source>
        <dbReference type="ARBA" id="ARBA00022448"/>
    </source>
</evidence>
<reference evidence="9 10" key="1">
    <citation type="submission" date="2016-11" db="EMBL/GenBank/DDBJ databases">
        <authorList>
            <person name="Jaros S."/>
            <person name="Januszkiewicz K."/>
            <person name="Wedrychowicz H."/>
        </authorList>
    </citation>
    <scope>NUCLEOTIDE SEQUENCE [LARGE SCALE GENOMIC DNA]</scope>
    <source>
        <strain evidence="9 10">DSM 15970</strain>
    </source>
</reference>
<dbReference type="AlphaFoldDB" id="A0A1M6K6V9"/>
<comment type="similarity">
    <text evidence="2">Belongs to the binding-protein-dependent transport system permease family. FecCD subfamily.</text>
</comment>
<name>A0A1M6K6V9_9FIRM</name>
<evidence type="ECO:0000256" key="8">
    <source>
        <dbReference type="SAM" id="Phobius"/>
    </source>
</evidence>
<keyword evidence="10" id="KW-1185">Reference proteome</keyword>
<dbReference type="InterPro" id="IPR037294">
    <property type="entry name" value="ABC_BtuC-like"/>
</dbReference>
<evidence type="ECO:0000256" key="2">
    <source>
        <dbReference type="ARBA" id="ARBA00007935"/>
    </source>
</evidence>
<keyword evidence="5 8" id="KW-0812">Transmembrane</keyword>
<dbReference type="Pfam" id="PF01032">
    <property type="entry name" value="FecCD"/>
    <property type="match status" value="1"/>
</dbReference>
<dbReference type="EMBL" id="FQYT01000025">
    <property type="protein sequence ID" value="SHJ54664.1"/>
    <property type="molecule type" value="Genomic_DNA"/>
</dbReference>
<proteinExistence type="inferred from homology"/>
<feature type="transmembrane region" description="Helical" evidence="8">
    <location>
        <begin position="153"/>
        <end position="175"/>
    </location>
</feature>
<dbReference type="GO" id="GO:0022857">
    <property type="term" value="F:transmembrane transporter activity"/>
    <property type="evidence" value="ECO:0007669"/>
    <property type="project" value="InterPro"/>
</dbReference>
<keyword evidence="3" id="KW-0813">Transport</keyword>
<feature type="transmembrane region" description="Helical" evidence="8">
    <location>
        <begin position="242"/>
        <end position="264"/>
    </location>
</feature>
<evidence type="ECO:0000256" key="1">
    <source>
        <dbReference type="ARBA" id="ARBA00004651"/>
    </source>
</evidence>
<accession>A0A1M6K6V9</accession>
<feature type="transmembrane region" description="Helical" evidence="8">
    <location>
        <begin position="122"/>
        <end position="141"/>
    </location>
</feature>
<feature type="transmembrane region" description="Helical" evidence="8">
    <location>
        <begin position="200"/>
        <end position="221"/>
    </location>
</feature>
<dbReference type="InterPro" id="IPR000522">
    <property type="entry name" value="ABC_transptr_permease_BtuC"/>
</dbReference>
<organism evidence="9 10">
    <name type="scientific">Parasporobacterium paucivorans DSM 15970</name>
    <dbReference type="NCBI Taxonomy" id="1122934"/>
    <lineage>
        <taxon>Bacteria</taxon>
        <taxon>Bacillati</taxon>
        <taxon>Bacillota</taxon>
        <taxon>Clostridia</taxon>
        <taxon>Lachnospirales</taxon>
        <taxon>Lachnospiraceae</taxon>
        <taxon>Parasporobacterium</taxon>
    </lineage>
</organism>
<dbReference type="PANTHER" id="PTHR30472:SF70">
    <property type="entry name" value="MOLYBDATE IMPORT SYSTEM PERMEASE PROTEIN MOLB"/>
    <property type="match status" value="1"/>
</dbReference>
<dbReference type="GO" id="GO:0005886">
    <property type="term" value="C:plasma membrane"/>
    <property type="evidence" value="ECO:0007669"/>
    <property type="project" value="UniProtKB-SubCell"/>
</dbReference>
<dbReference type="PANTHER" id="PTHR30472">
    <property type="entry name" value="FERRIC ENTEROBACTIN TRANSPORT SYSTEM PERMEASE PROTEIN"/>
    <property type="match status" value="1"/>
</dbReference>
<evidence type="ECO:0000256" key="7">
    <source>
        <dbReference type="ARBA" id="ARBA00023136"/>
    </source>
</evidence>
<sequence length="339" mass="35665">MIQKKNGTFSIFLLVSTPVFFMIASLFVGRYRVSACDVVQSLVSAIGLGRFELSREAFAVVSQLRLPRIVAAAFVGGGLAASGTAFQGVFRNPLVNSGLLGVNSGAGFGAALAIILLGGYGYTYGFAFVFGVLAVAMSYWIARIYKTVPAVMLILGGTIVSAFFSAMITLLKYIADVDTELPAIVYWLMGSLSSVSYGDFWAFIPIGAGITVLMLFGWRINVISMGDKEARSMGVDVVKCKIGIILAATMATAGAVCLSGGVGWVGLVIPHIGRMVVGNDNRRLMPVSVSIGASFMVCIDTISRSATTSEIPLGVLTALVGAPFFVFLLKKTKGGGWKA</sequence>
<dbReference type="STRING" id="1122934.SAMN02745691_02138"/>
<dbReference type="Gene3D" id="1.10.3470.10">
    <property type="entry name" value="ABC transporter involved in vitamin B12 uptake, BtuC"/>
    <property type="match status" value="1"/>
</dbReference>
<gene>
    <name evidence="9" type="ORF">SAMN02745691_02138</name>
</gene>
<dbReference type="FunFam" id="1.10.3470.10:FF:000001">
    <property type="entry name" value="Vitamin B12 ABC transporter permease BtuC"/>
    <property type="match status" value="1"/>
</dbReference>
<feature type="transmembrane region" description="Helical" evidence="8">
    <location>
        <begin position="311"/>
        <end position="329"/>
    </location>
</feature>
<dbReference type="OrthoDB" id="9792889at2"/>
<evidence type="ECO:0000256" key="6">
    <source>
        <dbReference type="ARBA" id="ARBA00022989"/>
    </source>
</evidence>